<evidence type="ECO:0000259" key="7">
    <source>
        <dbReference type="PROSITE" id="PS50850"/>
    </source>
</evidence>
<dbReference type="PANTHER" id="PTHR23519">
    <property type="entry name" value="AUTOPHAGY-RELATED PROTEIN 22"/>
    <property type="match status" value="1"/>
</dbReference>
<dbReference type="Proteomes" id="UP000035618">
    <property type="component" value="Unassembled WGS sequence"/>
</dbReference>
<evidence type="ECO:0000313" key="8">
    <source>
        <dbReference type="EMBL" id="KLA46656.1"/>
    </source>
</evidence>
<evidence type="ECO:0000256" key="5">
    <source>
        <dbReference type="ARBA" id="ARBA00023136"/>
    </source>
</evidence>
<protein>
    <submittedName>
        <fullName evidence="8">Major facilitator superfamily protein</fullName>
    </submittedName>
</protein>
<evidence type="ECO:0000256" key="1">
    <source>
        <dbReference type="ARBA" id="ARBA00004651"/>
    </source>
</evidence>
<feature type="transmembrane region" description="Helical" evidence="6">
    <location>
        <begin position="85"/>
        <end position="102"/>
    </location>
</feature>
<organism evidence="8 9">
    <name type="scientific">Ligilactobacillus ruminis</name>
    <dbReference type="NCBI Taxonomy" id="1623"/>
    <lineage>
        <taxon>Bacteria</taxon>
        <taxon>Bacillati</taxon>
        <taxon>Bacillota</taxon>
        <taxon>Bacilli</taxon>
        <taxon>Lactobacillales</taxon>
        <taxon>Lactobacillaceae</taxon>
        <taxon>Ligilactobacillus</taxon>
    </lineage>
</organism>
<dbReference type="Gene3D" id="1.20.1250.20">
    <property type="entry name" value="MFS general substrate transporter like domains"/>
    <property type="match status" value="1"/>
</dbReference>
<dbReference type="InterPro" id="IPR050495">
    <property type="entry name" value="ATG22/LtaA_families"/>
</dbReference>
<feature type="domain" description="Major facilitator superfamily (MFS) profile" evidence="7">
    <location>
        <begin position="13"/>
        <end position="410"/>
    </location>
</feature>
<keyword evidence="5 6" id="KW-0472">Membrane</keyword>
<feature type="transmembrane region" description="Helical" evidence="6">
    <location>
        <begin position="21"/>
        <end position="40"/>
    </location>
</feature>
<feature type="transmembrane region" description="Helical" evidence="6">
    <location>
        <begin position="108"/>
        <end position="127"/>
    </location>
</feature>
<dbReference type="EMBL" id="JHAJ01000043">
    <property type="protein sequence ID" value="KLA46656.1"/>
    <property type="molecule type" value="Genomic_DNA"/>
</dbReference>
<evidence type="ECO:0000313" key="9">
    <source>
        <dbReference type="Proteomes" id="UP000035618"/>
    </source>
</evidence>
<dbReference type="GO" id="GO:0005886">
    <property type="term" value="C:plasma membrane"/>
    <property type="evidence" value="ECO:0007669"/>
    <property type="project" value="UniProtKB-SubCell"/>
</dbReference>
<feature type="transmembrane region" description="Helical" evidence="6">
    <location>
        <begin position="52"/>
        <end position="73"/>
    </location>
</feature>
<dbReference type="InterPro" id="IPR020846">
    <property type="entry name" value="MFS_dom"/>
</dbReference>
<name>A0A837IS39_9LACO</name>
<comment type="caution">
    <text evidence="8">The sequence shown here is derived from an EMBL/GenBank/DDBJ whole genome shotgun (WGS) entry which is preliminary data.</text>
</comment>
<dbReference type="Pfam" id="PF11700">
    <property type="entry name" value="ATG22"/>
    <property type="match status" value="1"/>
</dbReference>
<dbReference type="AlphaFoldDB" id="A0A837IS39"/>
<sequence>MNMKFKLTPLEKKWILYDVGNSAFAMLTATILPIYFNYLAKKAGLSSVDYLAYWGYAVSICTLLVAIMGPILGAIADVKDLKKKLFELFLLLGVFGCAMLGFVPSWFFFLIVFILTNTGYSASLIFYDAMLTDVTEPKRMDTVSSQGFAWGYIGSCVPFTIGLAFVLFSSKLGISLQKAMTIAFVITAFWWLLTTLPLLKAYQQRYYVEKTEKMVSSSLRRLTTTIKNVCSNKKVFTFLLAYFFYIDGVFTVIDMATAYGQAIGLDSSSLLLALLVTQIVAFPSVLLLNELAKKISSTTIITICIIAYLGISFYAYIMKTQLDFWILAIAVGMFQGTIQALSRSYFGKIIPAEKSGEYFGLYDIFGKGASILGTIIVSLVSQLTGNLNLSVSALSSLFLIGLFLFRKAVRLNQKNSECGQTTNV</sequence>
<evidence type="ECO:0000256" key="4">
    <source>
        <dbReference type="ARBA" id="ARBA00022989"/>
    </source>
</evidence>
<comment type="subcellular location">
    <subcellularLocation>
        <location evidence="1">Cell membrane</location>
        <topology evidence="1">Multi-pass membrane protein</topology>
    </subcellularLocation>
</comment>
<feature type="transmembrane region" description="Helical" evidence="6">
    <location>
        <begin position="358"/>
        <end position="381"/>
    </location>
</feature>
<keyword evidence="4 6" id="KW-1133">Transmembrane helix</keyword>
<evidence type="ECO:0000256" key="3">
    <source>
        <dbReference type="ARBA" id="ARBA00022692"/>
    </source>
</evidence>
<evidence type="ECO:0000256" key="2">
    <source>
        <dbReference type="ARBA" id="ARBA00022448"/>
    </source>
</evidence>
<dbReference type="SUPFAM" id="SSF103473">
    <property type="entry name" value="MFS general substrate transporter"/>
    <property type="match status" value="1"/>
</dbReference>
<gene>
    <name evidence="8" type="ORF">LRB_747</name>
</gene>
<proteinExistence type="predicted"/>
<evidence type="ECO:0000256" key="6">
    <source>
        <dbReference type="SAM" id="Phobius"/>
    </source>
</evidence>
<accession>A0A837IS39</accession>
<dbReference type="InterPro" id="IPR024671">
    <property type="entry name" value="Atg22-like"/>
</dbReference>
<dbReference type="GO" id="GO:0022857">
    <property type="term" value="F:transmembrane transporter activity"/>
    <property type="evidence" value="ECO:0007669"/>
    <property type="project" value="InterPro"/>
</dbReference>
<feature type="transmembrane region" description="Helical" evidence="6">
    <location>
        <begin position="180"/>
        <end position="199"/>
    </location>
</feature>
<feature type="transmembrane region" description="Helical" evidence="6">
    <location>
        <begin position="300"/>
        <end position="318"/>
    </location>
</feature>
<keyword evidence="3 6" id="KW-0812">Transmembrane</keyword>
<feature type="transmembrane region" description="Helical" evidence="6">
    <location>
        <begin position="270"/>
        <end position="288"/>
    </location>
</feature>
<feature type="transmembrane region" description="Helical" evidence="6">
    <location>
        <begin position="235"/>
        <end position="258"/>
    </location>
</feature>
<feature type="transmembrane region" description="Helical" evidence="6">
    <location>
        <begin position="324"/>
        <end position="346"/>
    </location>
</feature>
<feature type="transmembrane region" description="Helical" evidence="6">
    <location>
        <begin position="148"/>
        <end position="168"/>
    </location>
</feature>
<dbReference type="PANTHER" id="PTHR23519:SF1">
    <property type="entry name" value="AUTOPHAGY-RELATED PROTEIN 22"/>
    <property type="match status" value="1"/>
</dbReference>
<dbReference type="InterPro" id="IPR036259">
    <property type="entry name" value="MFS_trans_sf"/>
</dbReference>
<dbReference type="PROSITE" id="PS50850">
    <property type="entry name" value="MFS"/>
    <property type="match status" value="1"/>
</dbReference>
<reference evidence="8 9" key="1">
    <citation type="journal article" date="2015" name="BMC Microbiol.">
        <title>Lactobacillus ruminis strains cluster according to their mammalian gut source.</title>
        <authorList>
            <person name="O' Donnell M.M."/>
            <person name="Harris H.M."/>
            <person name="Lynch D.B."/>
            <person name="Ross R.P."/>
            <person name="O'Toole P.W."/>
        </authorList>
    </citation>
    <scope>NUCLEOTIDE SEQUENCE [LARGE SCALE GENOMIC DNA]</scope>
    <source>
        <strain evidence="8 9">ATCC 27780</strain>
    </source>
</reference>
<feature type="transmembrane region" description="Helical" evidence="6">
    <location>
        <begin position="387"/>
        <end position="405"/>
    </location>
</feature>
<keyword evidence="2" id="KW-0813">Transport</keyword>